<protein>
    <submittedName>
        <fullName evidence="2">Uncharacterized protein</fullName>
    </submittedName>
</protein>
<feature type="non-terminal residue" evidence="2">
    <location>
        <position position="1"/>
    </location>
</feature>
<dbReference type="VEuPathDB" id="TriTrypDB:BSAL_22495"/>
<gene>
    <name evidence="2" type="ORF">BSAL_22495</name>
</gene>
<proteinExistence type="predicted"/>
<feature type="compositionally biased region" description="Low complexity" evidence="1">
    <location>
        <begin position="1"/>
        <end position="13"/>
    </location>
</feature>
<dbReference type="AlphaFoldDB" id="A0A0S4JHN5"/>
<feature type="compositionally biased region" description="Polar residues" evidence="1">
    <location>
        <begin position="22"/>
        <end position="32"/>
    </location>
</feature>
<feature type="region of interest" description="Disordered" evidence="1">
    <location>
        <begin position="1"/>
        <end position="32"/>
    </location>
</feature>
<reference evidence="3" key="1">
    <citation type="submission" date="2015-09" db="EMBL/GenBank/DDBJ databases">
        <authorList>
            <consortium name="Pathogen Informatics"/>
        </authorList>
    </citation>
    <scope>NUCLEOTIDE SEQUENCE [LARGE SCALE GENOMIC DNA]</scope>
    <source>
        <strain evidence="3">Lake Konstanz</strain>
    </source>
</reference>
<dbReference type="EMBL" id="CYKH01001755">
    <property type="protein sequence ID" value="CUG89637.1"/>
    <property type="molecule type" value="Genomic_DNA"/>
</dbReference>
<accession>A0A0S4JHN5</accession>
<organism evidence="2 3">
    <name type="scientific">Bodo saltans</name>
    <name type="common">Flagellated protozoan</name>
    <dbReference type="NCBI Taxonomy" id="75058"/>
    <lineage>
        <taxon>Eukaryota</taxon>
        <taxon>Discoba</taxon>
        <taxon>Euglenozoa</taxon>
        <taxon>Kinetoplastea</taxon>
        <taxon>Metakinetoplastina</taxon>
        <taxon>Eubodonida</taxon>
        <taxon>Bodonidae</taxon>
        <taxon>Bodo</taxon>
    </lineage>
</organism>
<keyword evidence="3" id="KW-1185">Reference proteome</keyword>
<sequence>ESAAPAVASASVPEADDPSPAAPTQSQTTAVINSSTAIKTSTVESNINFFKEPPSQTVAPTTNATTTAGRLQKSNELIISAKCRKLIVAVEIALHEFISSISGVREFESGCDGGEDYYHNNAGIRRQKRLPASMLKDALIDCGAASSSANTPLAAVVPLEERFAGWANSSGQLNPVTYNADGLHQRDHNNNTDATLHVYAVPIGSVPSLADAEQRTAHWTLGPLRKLFLELWLGTFSASLVVG</sequence>
<evidence type="ECO:0000313" key="2">
    <source>
        <dbReference type="EMBL" id="CUG89637.1"/>
    </source>
</evidence>
<evidence type="ECO:0000313" key="3">
    <source>
        <dbReference type="Proteomes" id="UP000051952"/>
    </source>
</evidence>
<name>A0A0S4JHN5_BODSA</name>
<dbReference type="Proteomes" id="UP000051952">
    <property type="component" value="Unassembled WGS sequence"/>
</dbReference>
<evidence type="ECO:0000256" key="1">
    <source>
        <dbReference type="SAM" id="MobiDB-lite"/>
    </source>
</evidence>